<evidence type="ECO:0000256" key="5">
    <source>
        <dbReference type="ARBA" id="ARBA00023136"/>
    </source>
</evidence>
<evidence type="ECO:0000313" key="8">
    <source>
        <dbReference type="Proteomes" id="UP000440578"/>
    </source>
</evidence>
<evidence type="ECO:0000256" key="2">
    <source>
        <dbReference type="ARBA" id="ARBA00022597"/>
    </source>
</evidence>
<dbReference type="PANTHER" id="PTHR10231">
    <property type="entry name" value="NUCLEOTIDE-SUGAR TRANSMEMBRANE TRANSPORTER"/>
    <property type="match status" value="1"/>
</dbReference>
<keyword evidence="8" id="KW-1185">Reference proteome</keyword>
<dbReference type="EMBL" id="VIIS01001329">
    <property type="protein sequence ID" value="KAF0299819.1"/>
    <property type="molecule type" value="Genomic_DNA"/>
</dbReference>
<dbReference type="OrthoDB" id="408493at2759"/>
<organism evidence="7 8">
    <name type="scientific">Amphibalanus amphitrite</name>
    <name type="common">Striped barnacle</name>
    <name type="synonym">Balanus amphitrite</name>
    <dbReference type="NCBI Taxonomy" id="1232801"/>
    <lineage>
        <taxon>Eukaryota</taxon>
        <taxon>Metazoa</taxon>
        <taxon>Ecdysozoa</taxon>
        <taxon>Arthropoda</taxon>
        <taxon>Crustacea</taxon>
        <taxon>Multicrustacea</taxon>
        <taxon>Cirripedia</taxon>
        <taxon>Thoracica</taxon>
        <taxon>Thoracicalcarea</taxon>
        <taxon>Balanomorpha</taxon>
        <taxon>Balanoidea</taxon>
        <taxon>Balanidae</taxon>
        <taxon>Amphibalaninae</taxon>
        <taxon>Amphibalanus</taxon>
    </lineage>
</organism>
<evidence type="ECO:0000256" key="3">
    <source>
        <dbReference type="ARBA" id="ARBA00022692"/>
    </source>
</evidence>
<dbReference type="Proteomes" id="UP000440578">
    <property type="component" value="Unassembled WGS sequence"/>
</dbReference>
<evidence type="ECO:0000256" key="1">
    <source>
        <dbReference type="ARBA" id="ARBA00004141"/>
    </source>
</evidence>
<dbReference type="Pfam" id="PF04142">
    <property type="entry name" value="Nuc_sug_transp"/>
    <property type="match status" value="2"/>
</dbReference>
<keyword evidence="2" id="KW-0762">Sugar transport</keyword>
<feature type="transmembrane region" description="Helical" evidence="6">
    <location>
        <begin position="36"/>
        <end position="53"/>
    </location>
</feature>
<dbReference type="GO" id="GO:0000139">
    <property type="term" value="C:Golgi membrane"/>
    <property type="evidence" value="ECO:0007669"/>
    <property type="project" value="InterPro"/>
</dbReference>
<gene>
    <name evidence="7" type="primary">SLC35A3_1</name>
    <name evidence="7" type="ORF">FJT64_027536</name>
</gene>
<feature type="transmembrane region" description="Helical" evidence="6">
    <location>
        <begin position="181"/>
        <end position="198"/>
    </location>
</feature>
<feature type="transmembrane region" description="Helical" evidence="6">
    <location>
        <begin position="388"/>
        <end position="405"/>
    </location>
</feature>
<evidence type="ECO:0000313" key="7">
    <source>
        <dbReference type="EMBL" id="KAF0299819.1"/>
    </source>
</evidence>
<sequence length="426" mass="45642">MMWPWPQIGDILATMIALPLTVCAPAATMGAVPLKWLTLLVITVQTTALVLVMRYSRANASGRPYFASTAVLLTEAAKMTAVLLTLWLENGRSVARTAALLRRDVWGQPRDTAQLAVPSFLYTIQNNLVFVALTNLDAPTFQVRETTFQVREATFQVLYQLKILVTALMSSVMLKRRVGAVQWVALLVLVVGVGLVQVDRTAAADGRHRHTNHLVGLLAVLALCMSSGYAGVFFERVLKHGAASQSLSVRNMQLCWVFLSLCPGWVSLFLSLSPGWVFLSLCPGWVSLFLSLSPGWVFLSLFSALFSVPFGAVAAALNDGAAIAEHGFFYGYTGYTWAVIALQALGGLAVSATVKYADNILKGFATSISILLSVLISWGYLGDVSLSAGFAAGALLVVGATFLYSCGRPPPRPAAAAAAAARHKVE</sequence>
<dbReference type="AlphaFoldDB" id="A0A6A4W3F5"/>
<feature type="transmembrane region" description="Helical" evidence="6">
    <location>
        <begin position="65"/>
        <end position="88"/>
    </location>
</feature>
<reference evidence="7 8" key="1">
    <citation type="submission" date="2019-07" db="EMBL/GenBank/DDBJ databases">
        <title>Draft genome assembly of a fouling barnacle, Amphibalanus amphitrite (Darwin, 1854): The first reference genome for Thecostraca.</title>
        <authorList>
            <person name="Kim W."/>
        </authorList>
    </citation>
    <scope>NUCLEOTIDE SEQUENCE [LARGE SCALE GENOMIC DNA]</scope>
    <source>
        <strain evidence="7">SNU_AA5</strain>
        <tissue evidence="7">Soma without cirri and trophi</tissue>
    </source>
</reference>
<keyword evidence="5 6" id="KW-0472">Membrane</keyword>
<keyword evidence="2" id="KW-0813">Transport</keyword>
<accession>A0A6A4W3F5</accession>
<feature type="transmembrane region" description="Helical" evidence="6">
    <location>
        <begin position="296"/>
        <end position="317"/>
    </location>
</feature>
<dbReference type="InterPro" id="IPR007271">
    <property type="entry name" value="Nuc_sug_transpt"/>
</dbReference>
<dbReference type="NCBIfam" id="TIGR00803">
    <property type="entry name" value="nst"/>
    <property type="match status" value="2"/>
</dbReference>
<comment type="caution">
    <text evidence="7">The sequence shown here is derived from an EMBL/GenBank/DDBJ whole genome shotgun (WGS) entry which is preliminary data.</text>
</comment>
<protein>
    <submittedName>
        <fullName evidence="7">UDP-N-acetylglucosamine transporter</fullName>
    </submittedName>
</protein>
<name>A0A6A4W3F5_AMPAM</name>
<evidence type="ECO:0000256" key="4">
    <source>
        <dbReference type="ARBA" id="ARBA00022989"/>
    </source>
</evidence>
<dbReference type="GO" id="GO:0015165">
    <property type="term" value="F:pyrimidine nucleotide-sugar transmembrane transporter activity"/>
    <property type="evidence" value="ECO:0007669"/>
    <property type="project" value="InterPro"/>
</dbReference>
<feature type="transmembrane region" description="Helical" evidence="6">
    <location>
        <begin position="329"/>
        <end position="354"/>
    </location>
</feature>
<feature type="transmembrane region" description="Helical" evidence="6">
    <location>
        <begin position="254"/>
        <end position="276"/>
    </location>
</feature>
<proteinExistence type="predicted"/>
<feature type="transmembrane region" description="Helical" evidence="6">
    <location>
        <begin position="360"/>
        <end position="381"/>
    </location>
</feature>
<dbReference type="PIRSF" id="PIRSF005799">
    <property type="entry name" value="UDP-gal_transpt"/>
    <property type="match status" value="1"/>
</dbReference>
<feature type="transmembrane region" description="Helical" evidence="6">
    <location>
        <begin position="213"/>
        <end position="234"/>
    </location>
</feature>
<evidence type="ECO:0000256" key="6">
    <source>
        <dbReference type="SAM" id="Phobius"/>
    </source>
</evidence>
<keyword evidence="4 6" id="KW-1133">Transmembrane helix</keyword>
<keyword evidence="3 6" id="KW-0812">Transmembrane</keyword>
<comment type="subcellular location">
    <subcellularLocation>
        <location evidence="1">Membrane</location>
        <topology evidence="1">Multi-pass membrane protein</topology>
    </subcellularLocation>
</comment>